<feature type="transmembrane region" description="Helical" evidence="24">
    <location>
        <begin position="71"/>
        <end position="93"/>
    </location>
</feature>
<feature type="transmembrane region" description="Helical" evidence="24">
    <location>
        <begin position="212"/>
        <end position="230"/>
    </location>
</feature>
<evidence type="ECO:0000313" key="26">
    <source>
        <dbReference type="Proteomes" id="UP000287188"/>
    </source>
</evidence>
<name>A0A402AEG0_9CHLR</name>
<keyword evidence="10 25" id="KW-0808">Transferase</keyword>
<dbReference type="GO" id="GO:0005886">
    <property type="term" value="C:plasma membrane"/>
    <property type="evidence" value="ECO:0007669"/>
    <property type="project" value="UniProtKB-SubCell"/>
</dbReference>
<evidence type="ECO:0000256" key="17">
    <source>
        <dbReference type="ARBA" id="ARBA00023264"/>
    </source>
</evidence>
<feature type="transmembrane region" description="Helical" evidence="24">
    <location>
        <begin position="236"/>
        <end position="256"/>
    </location>
</feature>
<keyword evidence="9" id="KW-0444">Lipid biosynthesis</keyword>
<protein>
    <recommendedName>
        <fullName evidence="7">Phosphatidate cytidylyltransferase</fullName>
        <ecNumber evidence="6">2.7.7.41</ecNumber>
    </recommendedName>
    <alternativeName>
        <fullName evidence="20">CDP-DAG synthase</fullName>
    </alternativeName>
    <alternativeName>
        <fullName evidence="22">CDP-DG synthase</fullName>
    </alternativeName>
    <alternativeName>
        <fullName evidence="18">CDP-diacylglycerol synthase</fullName>
    </alternativeName>
    <alternativeName>
        <fullName evidence="21">CDP-diglyceride pyrophosphorylase</fullName>
    </alternativeName>
    <alternativeName>
        <fullName evidence="23">CDP-diglyceride synthase</fullName>
    </alternativeName>
    <alternativeName>
        <fullName evidence="19">CTP:phosphatidate cytidylyltransferase</fullName>
    </alternativeName>
</protein>
<evidence type="ECO:0000256" key="2">
    <source>
        <dbReference type="ARBA" id="ARBA00004651"/>
    </source>
</evidence>
<dbReference type="RefSeq" id="WP_126549122.1">
    <property type="nucleotide sequence ID" value="NZ_BIFS01000001.1"/>
</dbReference>
<keyword evidence="17" id="KW-1208">Phospholipid metabolism</keyword>
<sequence length="301" mass="33255">MQGTSKQNNNAGATEPEKKANASVGQRWLTAGIAMPVVLLFVWFGGWWAFLACLAVAVLGTIELHTMLLKAGYRPLIWMSYGLSILFLSSAMFPPQRLLILQIGLGASVVLSFCWLFTRKQLEGTMVDWALTLAVPMYLGWSMSYFLLLRGYEVGSLHPMSGWWVTLPRGVWWLLVTLLGVWGFDAAAFFAGRYFGRHKMAPHISPAKTWEGVAGGLLLSIIASLILTVIPLGVPWYFAIILGLLIGTAATLGDLAESLIKRQMHVKDSGQFMPGHGGMLDRIDSLLFAVFVVYLFSLFFM</sequence>
<dbReference type="GO" id="GO:0004605">
    <property type="term" value="F:phosphatidate cytidylyltransferase activity"/>
    <property type="evidence" value="ECO:0007669"/>
    <property type="project" value="UniProtKB-EC"/>
</dbReference>
<comment type="similarity">
    <text evidence="5">Belongs to the CDS family.</text>
</comment>
<gene>
    <name evidence="25" type="ORF">KDK_12320</name>
</gene>
<evidence type="ECO:0000313" key="25">
    <source>
        <dbReference type="EMBL" id="GCE17432.1"/>
    </source>
</evidence>
<comment type="pathway">
    <text evidence="4">Lipid metabolism.</text>
</comment>
<evidence type="ECO:0000256" key="6">
    <source>
        <dbReference type="ARBA" id="ARBA00012487"/>
    </source>
</evidence>
<evidence type="ECO:0000256" key="3">
    <source>
        <dbReference type="ARBA" id="ARBA00005119"/>
    </source>
</evidence>
<comment type="pathway">
    <text evidence="3">Phospholipid metabolism; CDP-diacylglycerol biosynthesis; CDP-diacylglycerol from sn-glycerol 3-phosphate: step 3/3.</text>
</comment>
<dbReference type="GO" id="GO:0016024">
    <property type="term" value="P:CDP-diacylglycerol biosynthetic process"/>
    <property type="evidence" value="ECO:0007669"/>
    <property type="project" value="TreeGrafter"/>
</dbReference>
<evidence type="ECO:0000256" key="24">
    <source>
        <dbReference type="SAM" id="Phobius"/>
    </source>
</evidence>
<keyword evidence="8" id="KW-1003">Cell membrane</keyword>
<dbReference type="EC" id="2.7.7.41" evidence="6"/>
<accession>A0A402AEG0</accession>
<proteinExistence type="inferred from homology"/>
<feature type="transmembrane region" description="Helical" evidence="24">
    <location>
        <begin position="129"/>
        <end position="150"/>
    </location>
</feature>
<comment type="caution">
    <text evidence="25">The sequence shown here is derived from an EMBL/GenBank/DDBJ whole genome shotgun (WGS) entry which is preliminary data.</text>
</comment>
<evidence type="ECO:0000256" key="12">
    <source>
        <dbReference type="ARBA" id="ARBA00022695"/>
    </source>
</evidence>
<evidence type="ECO:0000256" key="14">
    <source>
        <dbReference type="ARBA" id="ARBA00023098"/>
    </source>
</evidence>
<keyword evidence="16" id="KW-0594">Phospholipid biosynthesis</keyword>
<feature type="transmembrane region" description="Helical" evidence="24">
    <location>
        <begin position="33"/>
        <end position="59"/>
    </location>
</feature>
<evidence type="ECO:0000256" key="23">
    <source>
        <dbReference type="ARBA" id="ARBA00033406"/>
    </source>
</evidence>
<dbReference type="AlphaFoldDB" id="A0A402AEG0"/>
<evidence type="ECO:0000256" key="7">
    <source>
        <dbReference type="ARBA" id="ARBA00019373"/>
    </source>
</evidence>
<keyword evidence="26" id="KW-1185">Reference proteome</keyword>
<keyword evidence="14" id="KW-0443">Lipid metabolism</keyword>
<organism evidence="25 26">
    <name type="scientific">Dictyobacter kobayashii</name>
    <dbReference type="NCBI Taxonomy" id="2014872"/>
    <lineage>
        <taxon>Bacteria</taxon>
        <taxon>Bacillati</taxon>
        <taxon>Chloroflexota</taxon>
        <taxon>Ktedonobacteria</taxon>
        <taxon>Ktedonobacterales</taxon>
        <taxon>Dictyobacteraceae</taxon>
        <taxon>Dictyobacter</taxon>
    </lineage>
</organism>
<evidence type="ECO:0000256" key="16">
    <source>
        <dbReference type="ARBA" id="ARBA00023209"/>
    </source>
</evidence>
<feature type="transmembrane region" description="Helical" evidence="24">
    <location>
        <begin position="99"/>
        <end position="117"/>
    </location>
</feature>
<dbReference type="PANTHER" id="PTHR46382:SF1">
    <property type="entry name" value="PHOSPHATIDATE CYTIDYLYLTRANSFERASE"/>
    <property type="match status" value="1"/>
</dbReference>
<feature type="transmembrane region" description="Helical" evidence="24">
    <location>
        <begin position="283"/>
        <end position="300"/>
    </location>
</feature>
<keyword evidence="15 24" id="KW-0472">Membrane</keyword>
<evidence type="ECO:0000256" key="19">
    <source>
        <dbReference type="ARBA" id="ARBA00031825"/>
    </source>
</evidence>
<keyword evidence="12 25" id="KW-0548">Nucleotidyltransferase</keyword>
<keyword evidence="11 24" id="KW-0812">Transmembrane</keyword>
<keyword evidence="13 24" id="KW-1133">Transmembrane helix</keyword>
<comment type="subcellular location">
    <subcellularLocation>
        <location evidence="2">Cell membrane</location>
        <topology evidence="2">Multi-pass membrane protein</topology>
    </subcellularLocation>
</comment>
<evidence type="ECO:0000256" key="22">
    <source>
        <dbReference type="ARBA" id="ARBA00032743"/>
    </source>
</evidence>
<feature type="transmembrane region" description="Helical" evidence="24">
    <location>
        <begin position="170"/>
        <end position="191"/>
    </location>
</feature>
<dbReference type="PANTHER" id="PTHR46382">
    <property type="entry name" value="PHOSPHATIDATE CYTIDYLYLTRANSFERASE"/>
    <property type="match status" value="1"/>
</dbReference>
<evidence type="ECO:0000256" key="5">
    <source>
        <dbReference type="ARBA" id="ARBA00010185"/>
    </source>
</evidence>
<dbReference type="Pfam" id="PF01148">
    <property type="entry name" value="CTP_transf_1"/>
    <property type="match status" value="1"/>
</dbReference>
<comment type="catalytic activity">
    <reaction evidence="1">
        <text>a 1,2-diacyl-sn-glycero-3-phosphate + CTP + H(+) = a CDP-1,2-diacyl-sn-glycerol + diphosphate</text>
        <dbReference type="Rhea" id="RHEA:16229"/>
        <dbReference type="ChEBI" id="CHEBI:15378"/>
        <dbReference type="ChEBI" id="CHEBI:33019"/>
        <dbReference type="ChEBI" id="CHEBI:37563"/>
        <dbReference type="ChEBI" id="CHEBI:58332"/>
        <dbReference type="ChEBI" id="CHEBI:58608"/>
        <dbReference type="EC" id="2.7.7.41"/>
    </reaction>
</comment>
<evidence type="ECO:0000256" key="21">
    <source>
        <dbReference type="ARBA" id="ARBA00032396"/>
    </source>
</evidence>
<evidence type="ECO:0000256" key="11">
    <source>
        <dbReference type="ARBA" id="ARBA00022692"/>
    </source>
</evidence>
<evidence type="ECO:0000256" key="20">
    <source>
        <dbReference type="ARBA" id="ARBA00032253"/>
    </source>
</evidence>
<dbReference type="EMBL" id="BIFS01000001">
    <property type="protein sequence ID" value="GCE17432.1"/>
    <property type="molecule type" value="Genomic_DNA"/>
</dbReference>
<evidence type="ECO:0000256" key="13">
    <source>
        <dbReference type="ARBA" id="ARBA00022989"/>
    </source>
</evidence>
<reference evidence="26" key="1">
    <citation type="submission" date="2018-12" db="EMBL/GenBank/DDBJ databases">
        <title>Tengunoibacter tsumagoiensis gen. nov., sp. nov., Dictyobacter kobayashii sp. nov., D. alpinus sp. nov., and D. joshuensis sp. nov. and description of Dictyobacteraceae fam. nov. within the order Ktedonobacterales isolated from Tengu-no-mugimeshi.</title>
        <authorList>
            <person name="Wang C.M."/>
            <person name="Zheng Y."/>
            <person name="Sakai Y."/>
            <person name="Toyoda A."/>
            <person name="Minakuchi Y."/>
            <person name="Abe K."/>
            <person name="Yokota A."/>
            <person name="Yabe S."/>
        </authorList>
    </citation>
    <scope>NUCLEOTIDE SEQUENCE [LARGE SCALE GENOMIC DNA]</scope>
    <source>
        <strain evidence="26">Uno11</strain>
    </source>
</reference>
<evidence type="ECO:0000256" key="15">
    <source>
        <dbReference type="ARBA" id="ARBA00023136"/>
    </source>
</evidence>
<evidence type="ECO:0000256" key="9">
    <source>
        <dbReference type="ARBA" id="ARBA00022516"/>
    </source>
</evidence>
<evidence type="ECO:0000256" key="8">
    <source>
        <dbReference type="ARBA" id="ARBA00022475"/>
    </source>
</evidence>
<evidence type="ECO:0000256" key="1">
    <source>
        <dbReference type="ARBA" id="ARBA00001698"/>
    </source>
</evidence>
<evidence type="ECO:0000256" key="10">
    <source>
        <dbReference type="ARBA" id="ARBA00022679"/>
    </source>
</evidence>
<dbReference type="Proteomes" id="UP000287188">
    <property type="component" value="Unassembled WGS sequence"/>
</dbReference>
<evidence type="ECO:0000256" key="4">
    <source>
        <dbReference type="ARBA" id="ARBA00005189"/>
    </source>
</evidence>
<evidence type="ECO:0000256" key="18">
    <source>
        <dbReference type="ARBA" id="ARBA00029893"/>
    </source>
</evidence>
<dbReference type="OrthoDB" id="9799199at2"/>